<evidence type="ECO:0000259" key="1">
    <source>
        <dbReference type="PROSITE" id="PS51819"/>
    </source>
</evidence>
<name>A0A081P5C4_9BACL</name>
<dbReference type="Pfam" id="PF00903">
    <property type="entry name" value="Glyoxalase"/>
    <property type="match status" value="1"/>
</dbReference>
<dbReference type="OrthoDB" id="1270449at2"/>
<dbReference type="SUPFAM" id="SSF54593">
    <property type="entry name" value="Glyoxalase/Bleomycin resistance protein/Dihydroxybiphenyl dioxygenase"/>
    <property type="match status" value="1"/>
</dbReference>
<dbReference type="eggNOG" id="COG0346">
    <property type="taxonomic scope" value="Bacteria"/>
</dbReference>
<dbReference type="PANTHER" id="PTHR36113:SF3">
    <property type="entry name" value="SLL5075 PROTEIN"/>
    <property type="match status" value="1"/>
</dbReference>
<evidence type="ECO:0000313" key="3">
    <source>
        <dbReference type="Proteomes" id="UP000028123"/>
    </source>
</evidence>
<dbReference type="Proteomes" id="UP000028123">
    <property type="component" value="Unassembled WGS sequence"/>
</dbReference>
<feature type="domain" description="VOC" evidence="1">
    <location>
        <begin position="2"/>
        <end position="116"/>
    </location>
</feature>
<evidence type="ECO:0000313" key="2">
    <source>
        <dbReference type="EMBL" id="KEQ25897.1"/>
    </source>
</evidence>
<dbReference type="InterPro" id="IPR051332">
    <property type="entry name" value="Fosfomycin_Res_Enzymes"/>
</dbReference>
<proteinExistence type="predicted"/>
<dbReference type="PROSITE" id="PS51819">
    <property type="entry name" value="VOC"/>
    <property type="match status" value="1"/>
</dbReference>
<sequence length="116" mass="13016">MKLNHINLTVTDVPAAQQFLETYFGLRPMDTSGDARGSSFAVLFDDNGMVITLMKGAEVQYPKTFHIGFIQESEEKVNEINQRMKDDGFDVKPPQRSHGWTFYVKAPGGFTVEVLA</sequence>
<dbReference type="InterPro" id="IPR004360">
    <property type="entry name" value="Glyas_Fos-R_dOase_dom"/>
</dbReference>
<reference evidence="2 3" key="1">
    <citation type="submission" date="2014-06" db="EMBL/GenBank/DDBJ databases">
        <title>Draft genome sequence of Paenibacillus sp. MSt1.</title>
        <authorList>
            <person name="Aw Y.K."/>
            <person name="Ong K.S."/>
            <person name="Gan H.M."/>
            <person name="Lee S.M."/>
        </authorList>
    </citation>
    <scope>NUCLEOTIDE SEQUENCE [LARGE SCALE GENOMIC DNA]</scope>
    <source>
        <strain evidence="2 3">MSt1</strain>
    </source>
</reference>
<dbReference type="InterPro" id="IPR029068">
    <property type="entry name" value="Glyas_Bleomycin-R_OHBP_Dase"/>
</dbReference>
<dbReference type="RefSeq" id="WP_036680891.1">
    <property type="nucleotide sequence ID" value="NZ_FYEP01000009.1"/>
</dbReference>
<comment type="caution">
    <text evidence="2">The sequence shown here is derived from an EMBL/GenBank/DDBJ whole genome shotgun (WGS) entry which is preliminary data.</text>
</comment>
<organism evidence="2 3">
    <name type="scientific">Paenibacillus tyrfis</name>
    <dbReference type="NCBI Taxonomy" id="1501230"/>
    <lineage>
        <taxon>Bacteria</taxon>
        <taxon>Bacillati</taxon>
        <taxon>Bacillota</taxon>
        <taxon>Bacilli</taxon>
        <taxon>Bacillales</taxon>
        <taxon>Paenibacillaceae</taxon>
        <taxon>Paenibacillus</taxon>
    </lineage>
</organism>
<accession>A0A081P5C4</accession>
<dbReference type="PANTHER" id="PTHR36113">
    <property type="entry name" value="LYASE, PUTATIVE-RELATED-RELATED"/>
    <property type="match status" value="1"/>
</dbReference>
<dbReference type="AlphaFoldDB" id="A0A081P5C4"/>
<keyword evidence="3" id="KW-1185">Reference proteome</keyword>
<dbReference type="CDD" id="cd06587">
    <property type="entry name" value="VOC"/>
    <property type="match status" value="1"/>
</dbReference>
<dbReference type="EMBL" id="JNVM01000008">
    <property type="protein sequence ID" value="KEQ25897.1"/>
    <property type="molecule type" value="Genomic_DNA"/>
</dbReference>
<dbReference type="Gene3D" id="3.10.180.10">
    <property type="entry name" value="2,3-Dihydroxybiphenyl 1,2-Dioxygenase, domain 1"/>
    <property type="match status" value="1"/>
</dbReference>
<protein>
    <submittedName>
        <fullName evidence="2">Glyoxalase</fullName>
    </submittedName>
</protein>
<dbReference type="InterPro" id="IPR037523">
    <property type="entry name" value="VOC_core"/>
</dbReference>
<gene>
    <name evidence="2" type="ORF">ET33_35485</name>
</gene>